<sequence>MAIIINSALIQKYLDRRCTLEERAAVELFLQQEGSEQLLASIMEGHMTTDMEEAAGKTGYVLDEETWKKRMHARLKALPQDGGKVRRMAIWQKVAIVVAVIAGVSGIKYGLRKNVHQAVESLAMLEKTNPKGQRAIITLTDGSVVHLGNQSTLQYPEDFAAGKREVILEGEAFFDVKEDPAKPFIVRTGKVMTEVLGTSFRIKAFKDIPVEVAVATGKVRVDKEDNGQVVSLGILTAGKQLAYDENEMKTVWTEVDVKDVEEWTKARLAFNNSTLSDITKELERWYNVDITINNKAKANKRLTVTLFASAPLERTLKLLAAGNNFQYTIKQQSITIY</sequence>
<gene>
    <name evidence="3" type="ORF">LX64_01395</name>
</gene>
<dbReference type="AlphaFoldDB" id="A0A327QWN4"/>
<evidence type="ECO:0000259" key="1">
    <source>
        <dbReference type="Pfam" id="PF04773"/>
    </source>
</evidence>
<dbReference type="Gene3D" id="3.55.50.30">
    <property type="match status" value="1"/>
</dbReference>
<dbReference type="EMBL" id="QLLL01000002">
    <property type="protein sequence ID" value="RAJ08741.1"/>
    <property type="molecule type" value="Genomic_DNA"/>
</dbReference>
<name>A0A327QWN4_9BACT</name>
<comment type="caution">
    <text evidence="3">The sequence shown here is derived from an EMBL/GenBank/DDBJ whole genome shotgun (WGS) entry which is preliminary data.</text>
</comment>
<keyword evidence="4" id="KW-1185">Reference proteome</keyword>
<dbReference type="InterPro" id="IPR032508">
    <property type="entry name" value="FecR_C"/>
</dbReference>
<protein>
    <submittedName>
        <fullName evidence="3">FecR family protein</fullName>
    </submittedName>
</protein>
<evidence type="ECO:0000259" key="2">
    <source>
        <dbReference type="Pfam" id="PF16344"/>
    </source>
</evidence>
<dbReference type="RefSeq" id="WP_111596853.1">
    <property type="nucleotide sequence ID" value="NZ_QLLL01000002.1"/>
</dbReference>
<dbReference type="Gene3D" id="2.60.120.1440">
    <property type="match status" value="1"/>
</dbReference>
<dbReference type="Pfam" id="PF04773">
    <property type="entry name" value="FecR"/>
    <property type="match status" value="1"/>
</dbReference>
<accession>A0A327QWN4</accession>
<dbReference type="OrthoDB" id="1119382at2"/>
<evidence type="ECO:0000313" key="3">
    <source>
        <dbReference type="EMBL" id="RAJ08741.1"/>
    </source>
</evidence>
<dbReference type="Proteomes" id="UP000249547">
    <property type="component" value="Unassembled WGS sequence"/>
</dbReference>
<feature type="domain" description="Protein FecR C-terminal" evidence="2">
    <location>
        <begin position="268"/>
        <end position="336"/>
    </location>
</feature>
<organism evidence="3 4">
    <name type="scientific">Chitinophaga skermanii</name>
    <dbReference type="NCBI Taxonomy" id="331697"/>
    <lineage>
        <taxon>Bacteria</taxon>
        <taxon>Pseudomonadati</taxon>
        <taxon>Bacteroidota</taxon>
        <taxon>Chitinophagia</taxon>
        <taxon>Chitinophagales</taxon>
        <taxon>Chitinophagaceae</taxon>
        <taxon>Chitinophaga</taxon>
    </lineage>
</organism>
<dbReference type="GO" id="GO:0016989">
    <property type="term" value="F:sigma factor antagonist activity"/>
    <property type="evidence" value="ECO:0007669"/>
    <property type="project" value="TreeGrafter"/>
</dbReference>
<dbReference type="Pfam" id="PF16344">
    <property type="entry name" value="FecR_C"/>
    <property type="match status" value="1"/>
</dbReference>
<dbReference type="PANTHER" id="PTHR30273:SF2">
    <property type="entry name" value="PROTEIN FECR"/>
    <property type="match status" value="1"/>
</dbReference>
<feature type="domain" description="FecR protein" evidence="1">
    <location>
        <begin position="131"/>
        <end position="220"/>
    </location>
</feature>
<dbReference type="InterPro" id="IPR006860">
    <property type="entry name" value="FecR"/>
</dbReference>
<reference evidence="3 4" key="1">
    <citation type="submission" date="2018-06" db="EMBL/GenBank/DDBJ databases">
        <title>Genomic Encyclopedia of Archaeal and Bacterial Type Strains, Phase II (KMG-II): from individual species to whole genera.</title>
        <authorList>
            <person name="Goeker M."/>
        </authorList>
    </citation>
    <scope>NUCLEOTIDE SEQUENCE [LARGE SCALE GENOMIC DNA]</scope>
    <source>
        <strain evidence="3 4">DSM 23857</strain>
    </source>
</reference>
<dbReference type="PIRSF" id="PIRSF018266">
    <property type="entry name" value="FecR"/>
    <property type="match status" value="1"/>
</dbReference>
<dbReference type="PANTHER" id="PTHR30273">
    <property type="entry name" value="PERIPLASMIC SIGNAL SENSOR AND SIGMA FACTOR ACTIVATOR FECR-RELATED"/>
    <property type="match status" value="1"/>
</dbReference>
<evidence type="ECO:0000313" key="4">
    <source>
        <dbReference type="Proteomes" id="UP000249547"/>
    </source>
</evidence>
<proteinExistence type="predicted"/>
<dbReference type="InterPro" id="IPR012373">
    <property type="entry name" value="Ferrdict_sens_TM"/>
</dbReference>